<dbReference type="OrthoDB" id="9814487at2"/>
<keyword evidence="5" id="KW-1185">Reference proteome</keyword>
<dbReference type="PANTHER" id="PTHR11527">
    <property type="entry name" value="HEAT-SHOCK PROTEIN 20 FAMILY MEMBER"/>
    <property type="match status" value="1"/>
</dbReference>
<evidence type="ECO:0000313" key="5">
    <source>
        <dbReference type="Proteomes" id="UP000006054"/>
    </source>
</evidence>
<accession>I4AQI9</accession>
<sequence length="137" mass="15534">MEYKNPLQLIDNLVGQANEYLTNQMVISRPAVNVSETEDSYCVQLAAPGLKKDDFEIDLSEGNLTISANRGHETTASTGKKYTRREYSFSQFKRTFSLPSHVNTDKVAAKYEDGILEIILPFIKQETQSEIRKVKID</sequence>
<name>I4AQI9_BERLS</name>
<dbReference type="PROSITE" id="PS01031">
    <property type="entry name" value="SHSP"/>
    <property type="match status" value="1"/>
</dbReference>
<dbReference type="InterPro" id="IPR008978">
    <property type="entry name" value="HSP20-like_chaperone"/>
</dbReference>
<protein>
    <submittedName>
        <fullName evidence="4">Molecular chaperone (Small heat shock protein)</fullName>
    </submittedName>
</protein>
<dbReference type="InterPro" id="IPR002068">
    <property type="entry name" value="A-crystallin/Hsp20_dom"/>
</dbReference>
<evidence type="ECO:0000256" key="1">
    <source>
        <dbReference type="PROSITE-ProRule" id="PRU00285"/>
    </source>
</evidence>
<dbReference type="CDD" id="cd06464">
    <property type="entry name" value="ACD_sHsps-like"/>
    <property type="match status" value="1"/>
</dbReference>
<gene>
    <name evidence="4" type="ordered locus">Fleli_3921</name>
</gene>
<comment type="similarity">
    <text evidence="1 2">Belongs to the small heat shock protein (HSP20) family.</text>
</comment>
<evidence type="ECO:0000259" key="3">
    <source>
        <dbReference type="PROSITE" id="PS01031"/>
    </source>
</evidence>
<dbReference type="Proteomes" id="UP000006054">
    <property type="component" value="Chromosome"/>
</dbReference>
<dbReference type="eggNOG" id="COG0071">
    <property type="taxonomic scope" value="Bacteria"/>
</dbReference>
<dbReference type="PATRIC" id="fig|880071.3.peg.3922"/>
<feature type="domain" description="SHSP" evidence="3">
    <location>
        <begin position="23"/>
        <end position="137"/>
    </location>
</feature>
<proteinExistence type="inferred from homology"/>
<dbReference type="Pfam" id="PF00011">
    <property type="entry name" value="HSP20"/>
    <property type="match status" value="1"/>
</dbReference>
<dbReference type="KEGG" id="fli:Fleli_3921"/>
<dbReference type="InterPro" id="IPR031107">
    <property type="entry name" value="Small_HSP"/>
</dbReference>
<organism evidence="4 5">
    <name type="scientific">Bernardetia litoralis (strain ATCC 23117 / DSM 6794 / NBRC 15988 / NCIMB 1366 / Fx l1 / Sio-4)</name>
    <name type="common">Flexibacter litoralis</name>
    <dbReference type="NCBI Taxonomy" id="880071"/>
    <lineage>
        <taxon>Bacteria</taxon>
        <taxon>Pseudomonadati</taxon>
        <taxon>Bacteroidota</taxon>
        <taxon>Cytophagia</taxon>
        <taxon>Cytophagales</taxon>
        <taxon>Bernardetiaceae</taxon>
        <taxon>Bernardetia</taxon>
    </lineage>
</organism>
<evidence type="ECO:0000313" key="4">
    <source>
        <dbReference type="EMBL" id="AFM06224.1"/>
    </source>
</evidence>
<dbReference type="EMBL" id="CP003345">
    <property type="protein sequence ID" value="AFM06224.1"/>
    <property type="molecule type" value="Genomic_DNA"/>
</dbReference>
<dbReference type="SUPFAM" id="SSF49764">
    <property type="entry name" value="HSP20-like chaperones"/>
    <property type="match status" value="1"/>
</dbReference>
<dbReference type="HOGENOM" id="CLU_046737_9_0_10"/>
<dbReference type="Gene3D" id="2.60.40.790">
    <property type="match status" value="1"/>
</dbReference>
<evidence type="ECO:0000256" key="2">
    <source>
        <dbReference type="RuleBase" id="RU003616"/>
    </source>
</evidence>
<keyword evidence="4" id="KW-0346">Stress response</keyword>
<dbReference type="STRING" id="880071.Fleli_3921"/>
<dbReference type="RefSeq" id="WP_014799647.1">
    <property type="nucleotide sequence ID" value="NC_018018.1"/>
</dbReference>
<reference evidence="5" key="1">
    <citation type="submission" date="2012-06" db="EMBL/GenBank/DDBJ databases">
        <title>The complete genome of Flexibacter litoralis DSM 6794.</title>
        <authorList>
            <person name="Lucas S."/>
            <person name="Copeland A."/>
            <person name="Lapidus A."/>
            <person name="Glavina del Rio T."/>
            <person name="Dalin E."/>
            <person name="Tice H."/>
            <person name="Bruce D."/>
            <person name="Goodwin L."/>
            <person name="Pitluck S."/>
            <person name="Peters L."/>
            <person name="Ovchinnikova G."/>
            <person name="Lu M."/>
            <person name="Kyrpides N."/>
            <person name="Mavromatis K."/>
            <person name="Ivanova N."/>
            <person name="Brettin T."/>
            <person name="Detter J.C."/>
            <person name="Han C."/>
            <person name="Larimer F."/>
            <person name="Land M."/>
            <person name="Hauser L."/>
            <person name="Markowitz V."/>
            <person name="Cheng J.-F."/>
            <person name="Hugenholtz P."/>
            <person name="Woyke T."/>
            <person name="Wu D."/>
            <person name="Spring S."/>
            <person name="Lang E."/>
            <person name="Kopitz M."/>
            <person name="Brambilla E."/>
            <person name="Klenk H.-P."/>
            <person name="Eisen J.A."/>
        </authorList>
    </citation>
    <scope>NUCLEOTIDE SEQUENCE [LARGE SCALE GENOMIC DNA]</scope>
    <source>
        <strain evidence="5">ATCC 23117 / DSM 6794 / NBRC 15988 / NCIMB 1366 / Sio-4</strain>
    </source>
</reference>
<dbReference type="AlphaFoldDB" id="I4AQI9"/>